<evidence type="ECO:0000313" key="2">
    <source>
        <dbReference type="EMBL" id="KAG9391278.1"/>
    </source>
</evidence>
<proteinExistence type="predicted"/>
<dbReference type="EMBL" id="JAHDYR010000061">
    <property type="protein sequence ID" value="KAG9391278.1"/>
    <property type="molecule type" value="Genomic_DNA"/>
</dbReference>
<keyword evidence="1" id="KW-0175">Coiled coil</keyword>
<sequence length="851" mass="96445">MALQLKWKLSNGSIYAPEGTDDINTILCSVWLSIDAVDRRINGFDTSKHQQRLELARIAQELINIGAVSREAISSNLYPAPSSTSISKEKKAHRSGPSHLYVGAYVLHSDSVGLEAENARLRKRIADTERLLQVSNELRAITIGVNAVNDEIHIMQALAQRLNLDIINIKQVTNQVKSLQCSIRNIADVETIVKSHRNLKKALKGYIPMAITQETRAKRTDKDHREYDLDLITHVDADLEQVNATFDGDDYNTEVLRGTTVCIFYESAMKRSAHYDVMKRAGLNPRLQSSGRYSHVQHAEFDLMRYYRQAVASPIDLETSRAARKNVGKQLTAQTQAEETQTVPLDLLVWVDGWRGLTTSVKVRFVDISGKVFPSGGTPPFRILEYNGPEKRIGEFFDFIERSVESTHREALEVRNTGLLCRVTRVMFIADHPAMSKVCGTLIGGSYPSPFSSVHADNKAWSPFGLTPRNTIADVMYAKKMSVEDKTVLDREKKWGSFYNKKNKCIMPSLFENSDDPTLDRGKIFLVPPIMHLSHDFVSLIHNICRMFKPIEVDPDSTPEEIKTKKARNADLARLAKFEPPSRTTGCNEQVKGRKMIASIGNSLYMAFPPPVQPLFRLVAYLQEHYYSHEEATDDIITWHRLTALLVHLFSLTMCLNTTSTVSESIPIRPPSKVAKKAPSIDTLHGLARVAVLPEIQSKIRVPLGRIIEESFERDFIGNQDSRVHLRRNQMVLERTILKEQVELFYRFLRGVVSYGRQSTDVPHQIRLKTMRVHRCCKDAKHWIRIRSEGTGTLDEGDCQKLLPLFEGQVDGLWKKVLRQVGLVFDGQWLDIDVHEEGEISLDVCICGKYE</sequence>
<gene>
    <name evidence="2" type="ORF">J8273_7645</name>
</gene>
<accession>A0A8J6AY43</accession>
<reference evidence="2" key="1">
    <citation type="submission" date="2021-05" db="EMBL/GenBank/DDBJ databases">
        <title>A free-living protist that lacks canonical eukaryotic 1 DNA replication and segregation systems.</title>
        <authorList>
            <person name="Salas-Leiva D.E."/>
            <person name="Tromer E.C."/>
            <person name="Curtis B.A."/>
            <person name="Jerlstrom-Hultqvist J."/>
            <person name="Kolisko M."/>
            <person name="Yi Z."/>
            <person name="Salas-Leiva J.S."/>
            <person name="Gallot-Lavallee L."/>
            <person name="Kops G.J.P.L."/>
            <person name="Archibald J.M."/>
            <person name="Simpson A.G.B."/>
            <person name="Roger A.J."/>
        </authorList>
    </citation>
    <scope>NUCLEOTIDE SEQUENCE</scope>
    <source>
        <strain evidence="2">BICM</strain>
    </source>
</reference>
<evidence type="ECO:0000313" key="3">
    <source>
        <dbReference type="Proteomes" id="UP000717585"/>
    </source>
</evidence>
<comment type="caution">
    <text evidence="2">The sequence shown here is derived from an EMBL/GenBank/DDBJ whole genome shotgun (WGS) entry which is preliminary data.</text>
</comment>
<dbReference type="Proteomes" id="UP000717585">
    <property type="component" value="Unassembled WGS sequence"/>
</dbReference>
<protein>
    <submittedName>
        <fullName evidence="2">Uncharacterized protein</fullName>
    </submittedName>
</protein>
<name>A0A8J6AY43_9EUKA</name>
<dbReference type="AlphaFoldDB" id="A0A8J6AY43"/>
<feature type="coiled-coil region" evidence="1">
    <location>
        <begin position="111"/>
        <end position="138"/>
    </location>
</feature>
<organism evidence="2 3">
    <name type="scientific">Carpediemonas membranifera</name>
    <dbReference type="NCBI Taxonomy" id="201153"/>
    <lineage>
        <taxon>Eukaryota</taxon>
        <taxon>Metamonada</taxon>
        <taxon>Carpediemonas-like organisms</taxon>
        <taxon>Carpediemonas</taxon>
    </lineage>
</organism>
<evidence type="ECO:0000256" key="1">
    <source>
        <dbReference type="SAM" id="Coils"/>
    </source>
</evidence>
<keyword evidence="3" id="KW-1185">Reference proteome</keyword>